<dbReference type="Proteomes" id="UP001329825">
    <property type="component" value="Chromosome 6"/>
</dbReference>
<gene>
    <name evidence="2" type="ORF">IL334_004654</name>
</gene>
<proteinExistence type="predicted"/>
<name>A0ABZ1D263_9TREE</name>
<evidence type="ECO:0000313" key="2">
    <source>
        <dbReference type="EMBL" id="WRT67682.1"/>
    </source>
</evidence>
<accession>A0ABZ1D263</accession>
<organism evidence="2 3">
    <name type="scientific">Kwoniella shivajii</name>
    <dbReference type="NCBI Taxonomy" id="564305"/>
    <lineage>
        <taxon>Eukaryota</taxon>
        <taxon>Fungi</taxon>
        <taxon>Dikarya</taxon>
        <taxon>Basidiomycota</taxon>
        <taxon>Agaricomycotina</taxon>
        <taxon>Tremellomycetes</taxon>
        <taxon>Tremellales</taxon>
        <taxon>Cryptococcaceae</taxon>
        <taxon>Kwoniella</taxon>
    </lineage>
</organism>
<dbReference type="Pfam" id="PF10346">
    <property type="entry name" value="Con-6"/>
    <property type="match status" value="1"/>
</dbReference>
<dbReference type="RefSeq" id="XP_062792422.1">
    <property type="nucleotide sequence ID" value="XM_062936371.1"/>
</dbReference>
<dbReference type="EMBL" id="CP141886">
    <property type="protein sequence ID" value="WRT67682.1"/>
    <property type="molecule type" value="Genomic_DNA"/>
</dbReference>
<protein>
    <submittedName>
        <fullName evidence="2">Uncharacterized protein</fullName>
    </submittedName>
</protein>
<evidence type="ECO:0000256" key="1">
    <source>
        <dbReference type="SAM" id="MobiDB-lite"/>
    </source>
</evidence>
<reference evidence="2 3" key="1">
    <citation type="submission" date="2024-01" db="EMBL/GenBank/DDBJ databases">
        <title>Comparative genomics of Cryptococcus and Kwoniella reveals pathogenesis evolution and contrasting modes of karyotype evolution via chromosome fusion or intercentromeric recombination.</title>
        <authorList>
            <person name="Coelho M.A."/>
            <person name="David-Palma M."/>
            <person name="Shea T."/>
            <person name="Bowers K."/>
            <person name="McGinley-Smith S."/>
            <person name="Mohammad A.W."/>
            <person name="Gnirke A."/>
            <person name="Yurkov A.M."/>
            <person name="Nowrousian M."/>
            <person name="Sun S."/>
            <person name="Cuomo C.A."/>
            <person name="Heitman J."/>
        </authorList>
    </citation>
    <scope>NUCLEOTIDE SEQUENCE [LARGE SCALE GENOMIC DNA]</scope>
    <source>
        <strain evidence="2">CBS 11374</strain>
    </source>
</reference>
<dbReference type="GeneID" id="87956785"/>
<keyword evidence="3" id="KW-1185">Reference proteome</keyword>
<feature type="region of interest" description="Disordered" evidence="1">
    <location>
        <begin position="1"/>
        <end position="25"/>
    </location>
</feature>
<dbReference type="InterPro" id="IPR018824">
    <property type="entry name" value="Conidiation-specific_6"/>
</dbReference>
<evidence type="ECO:0000313" key="3">
    <source>
        <dbReference type="Proteomes" id="UP001329825"/>
    </source>
</evidence>
<sequence>MSSKQISTGYTVALNNASDPGPSINNSKQVLPELVDTDELDEKQNIDDRHRDEDVMIATHKATLRNPNIGEDTKAHIRQVLSEHGVNIDS</sequence>